<feature type="region of interest" description="Disordered" evidence="1">
    <location>
        <begin position="100"/>
        <end position="124"/>
    </location>
</feature>
<dbReference type="AlphaFoldDB" id="Q5DB15"/>
<evidence type="ECO:0000313" key="2">
    <source>
        <dbReference type="EMBL" id="AAW26991.1"/>
    </source>
</evidence>
<accession>Q5DB15</accession>
<organism evidence="2">
    <name type="scientific">Schistosoma japonicum</name>
    <name type="common">Blood fluke</name>
    <dbReference type="NCBI Taxonomy" id="6182"/>
    <lineage>
        <taxon>Eukaryota</taxon>
        <taxon>Metazoa</taxon>
        <taxon>Spiralia</taxon>
        <taxon>Lophotrochozoa</taxon>
        <taxon>Platyhelminthes</taxon>
        <taxon>Trematoda</taxon>
        <taxon>Digenea</taxon>
        <taxon>Strigeidida</taxon>
        <taxon>Schistosomatoidea</taxon>
        <taxon>Schistosomatidae</taxon>
        <taxon>Schistosoma</taxon>
    </lineage>
</organism>
<dbReference type="EMBL" id="AY815259">
    <property type="protein sequence ID" value="AAW26991.1"/>
    <property type="molecule type" value="mRNA"/>
</dbReference>
<sequence>MFGRRVRTIFDAMLPRKLTDSYSRNETIRSLNVGDKVLVKSHLGPRRWEPAIIEQRIGNVLYRVRGAFGTWIRHINQIRRDQMMLNEVDRRERLPLELLVDSPPTKTPTDTHHHWSPRKSKRLKKQVVKLQVNPKKKSYFLKGGRCWVEPKKPLATSSQRRRNQ</sequence>
<reference evidence="2" key="2">
    <citation type="journal article" date="2006" name="PLoS Pathog.">
        <title>New perspectives on host-parasite interplay by comparative transcriptomic and proteomic analyses of Schistosoma japonicum.</title>
        <authorList>
            <person name="Liu F."/>
            <person name="Lu J."/>
            <person name="Hu W."/>
            <person name="Wang S.Y."/>
            <person name="Cui S.J."/>
            <person name="Chi M."/>
            <person name="Yan Q."/>
            <person name="Wang X.R."/>
            <person name="Song H.D."/>
            <person name="Xu X.N."/>
            <person name="Wang J.J."/>
            <person name="Zhang X.L."/>
            <person name="Zhang X."/>
            <person name="Wang Z.Q."/>
            <person name="Xue C.L."/>
            <person name="Brindley P.J."/>
            <person name="McManus D.P."/>
            <person name="Yang P.Y."/>
            <person name="Feng Z."/>
            <person name="Chen Z."/>
            <person name="Han Z.G."/>
        </authorList>
    </citation>
    <scope>NUCLEOTIDE SEQUENCE</scope>
</reference>
<feature type="compositionally biased region" description="Basic residues" evidence="1">
    <location>
        <begin position="114"/>
        <end position="124"/>
    </location>
</feature>
<reference evidence="2" key="1">
    <citation type="submission" date="2004-11" db="EMBL/GenBank/DDBJ databases">
        <title>The full-length cDNA sequences of Schistosoma japonicum genes.</title>
        <authorList>
            <person name="Han Z."/>
        </authorList>
    </citation>
    <scope>NUCLEOTIDE SEQUENCE</scope>
</reference>
<name>Q5DB15_SCHJA</name>
<proteinExistence type="evidence at transcript level"/>
<protein>
    <submittedName>
        <fullName evidence="2">SJCHGC06426 protein</fullName>
    </submittedName>
</protein>
<evidence type="ECO:0000256" key="1">
    <source>
        <dbReference type="SAM" id="MobiDB-lite"/>
    </source>
</evidence>